<sequence length="182" mass="21053">MDGTTLNNTLSPIEYLLQTNKTYGLGFSVGLDRNNINLYSDPSSFSVRSTPANFTYYFFRDKSKYFIRDHQCNFLCVNPCGESFMSPIRFQHYCKFNIIKNSNNKYSFYTSSKGVSITHRILEFDTVENKLKARIVKNANESMVETIPPFQLNNGPILYRGKCVPINKVEQKIWILPKNDVN</sequence>
<evidence type="ECO:0000313" key="1">
    <source>
        <dbReference type="EMBL" id="QNN89492.1"/>
    </source>
</evidence>
<dbReference type="EMBL" id="MN750572">
    <property type="protein sequence ID" value="QNN89492.1"/>
    <property type="molecule type" value="Genomic_DNA"/>
</dbReference>
<reference evidence="1" key="1">
    <citation type="submission" date="2019-11" db="EMBL/GenBank/DDBJ databases">
        <title>Studies on the baculoviruses infecting the caterpillars, Spilarctia obliqua Walker (Erebidae) and Pieris brassicae Linn. (Pieridae) (Insecta: Lepidoptera).</title>
        <authorList>
            <person name="Paul S."/>
            <person name="Arumugaperumal A."/>
            <person name="Sathiya Balasingh Thangapandi E.J.J."/>
            <person name="Sarjubala Devi H."/>
            <person name="Johnson T."/>
            <person name="Maisnam S."/>
            <person name="Krishnavel S."/>
            <person name="Soman Syamala S."/>
            <person name="Ramamoorthy S."/>
            <person name="Karthikeyan R."/>
            <person name="Subburaman C."/>
            <person name="Jeyaprakash R."/>
            <person name="Azhaguchamy M."/>
            <person name="Ramaiyer V."/>
            <person name="Sivasubramaniam S."/>
        </authorList>
    </citation>
    <scope>NUCLEOTIDE SEQUENCE</scope>
    <source>
        <strain evidence="1">Manipur</strain>
    </source>
</reference>
<proteinExistence type="predicted"/>
<organism evidence="1">
    <name type="scientific">Pieris brassicae granulosis virus</name>
    <name type="common">PbGV</name>
    <name type="synonym">Pieris brassicae granulovirus</name>
    <dbReference type="NCBI Taxonomy" id="10465"/>
    <lineage>
        <taxon>Viruses</taxon>
        <taxon>Viruses incertae sedis</taxon>
        <taxon>Naldaviricetes</taxon>
        <taxon>Lefavirales</taxon>
        <taxon>Baculoviridae</taxon>
        <taxon>Betabaculovirus</taxon>
        <taxon>Betabaculovirus arrapae</taxon>
    </lineage>
</organism>
<accession>A0A7G9U8R1</accession>
<protein>
    <submittedName>
        <fullName evidence="1">FGF-2</fullName>
    </submittedName>
</protein>
<organismHost>
    <name type="scientific">Pieris brassicae</name>
    <name type="common">White butterfly</name>
    <name type="synonym">Large white butterfly</name>
    <dbReference type="NCBI Taxonomy" id="7116"/>
</organismHost>
<name>A0A7G9U8R1_GVPB</name>